<protein>
    <submittedName>
        <fullName evidence="3">Uncharacterized protein</fullName>
    </submittedName>
</protein>
<dbReference type="AlphaFoldDB" id="A0A4S4MLI6"/>
<feature type="compositionally biased region" description="Low complexity" evidence="1">
    <location>
        <begin position="89"/>
        <end position="107"/>
    </location>
</feature>
<name>A0A4S4MLI6_9APHY</name>
<feature type="compositionally biased region" description="Basic and acidic residues" evidence="1">
    <location>
        <begin position="79"/>
        <end position="88"/>
    </location>
</feature>
<evidence type="ECO:0000256" key="1">
    <source>
        <dbReference type="SAM" id="MobiDB-lite"/>
    </source>
</evidence>
<feature type="region of interest" description="Disordered" evidence="1">
    <location>
        <begin position="326"/>
        <end position="346"/>
    </location>
</feature>
<gene>
    <name evidence="3" type="ORF">EUX98_g7658</name>
</gene>
<evidence type="ECO:0000313" key="4">
    <source>
        <dbReference type="Proteomes" id="UP000308730"/>
    </source>
</evidence>
<dbReference type="Proteomes" id="UP000308730">
    <property type="component" value="Unassembled WGS sequence"/>
</dbReference>
<accession>A0A4S4MLI6</accession>
<evidence type="ECO:0000313" key="3">
    <source>
        <dbReference type="EMBL" id="THH26525.1"/>
    </source>
</evidence>
<proteinExistence type="predicted"/>
<keyword evidence="2" id="KW-0472">Membrane</keyword>
<feature type="transmembrane region" description="Helical" evidence="2">
    <location>
        <begin position="148"/>
        <end position="167"/>
    </location>
</feature>
<comment type="caution">
    <text evidence="3">The sequence shown here is derived from an EMBL/GenBank/DDBJ whole genome shotgun (WGS) entry which is preliminary data.</text>
</comment>
<sequence length="379" mass="40720">MASNISAGSISSVGHVSLTSGIGGVWDLERGFVEEDPSRRPQAGPLPRKPGEIGYEEAAQSPQVETPATTRPSEGGSLLERHPADRDSPATSPTTPASSTTPTVQVTPTPPSEADTSSTHSAGKHSLMSFLKKSQRLPKVGGITMNTLLRLVVHVLFLVGTIVAWAMVAKHIPPPPPDQLSISTTQIFIHVVFVIAVLVQLIFFERIIFRVRAERYAYVHPGHVLPTARQRAAAQDGTGTSMGLAPWNRPPLPTYAAALAAEGLGTGDVEDNIIAVPPPPAYGNTRGSTLLLAGLMPENLRAQRTRERVRGSETVRGSLMSRFSRMTGTTARSSRPVSYRSTDSAWEERMDADRALVLEETLARLEEGKSEEGKSEEGK</sequence>
<keyword evidence="2" id="KW-1133">Transmembrane helix</keyword>
<feature type="compositionally biased region" description="Polar residues" evidence="1">
    <location>
        <begin position="326"/>
        <end position="344"/>
    </location>
</feature>
<evidence type="ECO:0000256" key="2">
    <source>
        <dbReference type="SAM" id="Phobius"/>
    </source>
</evidence>
<reference evidence="3 4" key="1">
    <citation type="submission" date="2019-02" db="EMBL/GenBank/DDBJ databases">
        <title>Genome sequencing of the rare red list fungi Antrodiella citrinella (Flaviporus citrinellus).</title>
        <authorList>
            <person name="Buettner E."/>
            <person name="Kellner H."/>
        </authorList>
    </citation>
    <scope>NUCLEOTIDE SEQUENCE [LARGE SCALE GENOMIC DNA]</scope>
    <source>
        <strain evidence="3 4">DSM 108506</strain>
    </source>
</reference>
<feature type="region of interest" description="Disordered" evidence="1">
    <location>
        <begin position="32"/>
        <end position="124"/>
    </location>
</feature>
<dbReference type="EMBL" id="SGPM01000338">
    <property type="protein sequence ID" value="THH26525.1"/>
    <property type="molecule type" value="Genomic_DNA"/>
</dbReference>
<organism evidence="3 4">
    <name type="scientific">Antrodiella citrinella</name>
    <dbReference type="NCBI Taxonomy" id="2447956"/>
    <lineage>
        <taxon>Eukaryota</taxon>
        <taxon>Fungi</taxon>
        <taxon>Dikarya</taxon>
        <taxon>Basidiomycota</taxon>
        <taxon>Agaricomycotina</taxon>
        <taxon>Agaricomycetes</taxon>
        <taxon>Polyporales</taxon>
        <taxon>Steccherinaceae</taxon>
        <taxon>Antrodiella</taxon>
    </lineage>
</organism>
<feature type="transmembrane region" description="Helical" evidence="2">
    <location>
        <begin position="187"/>
        <end position="209"/>
    </location>
</feature>
<keyword evidence="4" id="KW-1185">Reference proteome</keyword>
<keyword evidence="2" id="KW-0812">Transmembrane</keyword>
<dbReference type="OrthoDB" id="2596855at2759"/>
<feature type="compositionally biased region" description="Polar residues" evidence="1">
    <location>
        <begin position="60"/>
        <end position="72"/>
    </location>
</feature>